<evidence type="ECO:0000313" key="3">
    <source>
        <dbReference type="EMBL" id="EAU40413.1"/>
    </source>
</evidence>
<evidence type="ECO:0008006" key="5">
    <source>
        <dbReference type="Google" id="ProtNLM"/>
    </source>
</evidence>
<protein>
    <recommendedName>
        <fullName evidence="5">DUF2946 domain-containing protein</fullName>
    </recommendedName>
</protein>
<feature type="chain" id="PRO_5004172092" description="DUF2946 domain-containing protein" evidence="2">
    <location>
        <begin position="34"/>
        <end position="129"/>
    </location>
</feature>
<dbReference type="EMBL" id="AATP01000008">
    <property type="protein sequence ID" value="EAU40413.1"/>
    <property type="molecule type" value="Genomic_DNA"/>
</dbReference>
<evidence type="ECO:0000256" key="2">
    <source>
        <dbReference type="SAM" id="SignalP"/>
    </source>
</evidence>
<proteinExistence type="predicted"/>
<reference evidence="3 4" key="1">
    <citation type="journal article" date="2010" name="J. Bacteriol.">
        <title>Genome sequence of Fulvimarina pelagi HTCC2506T, a Mn(II)-oxidizing alphaproteobacterium possessing an aerobic anoxygenic photosynthetic gene cluster and Xanthorhodopsin.</title>
        <authorList>
            <person name="Kang I."/>
            <person name="Oh H.M."/>
            <person name="Lim S.I."/>
            <person name="Ferriera S."/>
            <person name="Giovannoni S.J."/>
            <person name="Cho J.C."/>
        </authorList>
    </citation>
    <scope>NUCLEOTIDE SEQUENCE [LARGE SCALE GENOMIC DNA]</scope>
    <source>
        <strain evidence="3 4">HTCC2506</strain>
    </source>
</reference>
<evidence type="ECO:0000256" key="1">
    <source>
        <dbReference type="SAM" id="MobiDB-lite"/>
    </source>
</evidence>
<sequence length="129" mass="13873">MDRSLAFLRCMTRLFAVFILLASAILQAPSAVAGEHFDHSVIEVSMGMHAHGAENSHAPHHSSNDRHLTPSHFPANDTSDDCGIHCVSALPQILVPQTSVPIVLAMTFATFEDDIAGLPAPTLERPPRA</sequence>
<keyword evidence="4" id="KW-1185">Reference proteome</keyword>
<comment type="caution">
    <text evidence="3">The sequence shown here is derived from an EMBL/GenBank/DDBJ whole genome shotgun (WGS) entry which is preliminary data.</text>
</comment>
<dbReference type="HOGENOM" id="CLU_1945612_0_0_5"/>
<keyword evidence="2" id="KW-0732">Signal</keyword>
<dbReference type="Proteomes" id="UP000004310">
    <property type="component" value="Unassembled WGS sequence"/>
</dbReference>
<name>Q0FZ65_9HYPH</name>
<evidence type="ECO:0000313" key="4">
    <source>
        <dbReference type="Proteomes" id="UP000004310"/>
    </source>
</evidence>
<feature type="signal peptide" evidence="2">
    <location>
        <begin position="1"/>
        <end position="33"/>
    </location>
</feature>
<gene>
    <name evidence="3" type="ORF">FP2506_04265</name>
</gene>
<dbReference type="AlphaFoldDB" id="Q0FZ65"/>
<organism evidence="3 4">
    <name type="scientific">Fulvimarina pelagi HTCC2506</name>
    <dbReference type="NCBI Taxonomy" id="314231"/>
    <lineage>
        <taxon>Bacteria</taxon>
        <taxon>Pseudomonadati</taxon>
        <taxon>Pseudomonadota</taxon>
        <taxon>Alphaproteobacteria</taxon>
        <taxon>Hyphomicrobiales</taxon>
        <taxon>Aurantimonadaceae</taxon>
        <taxon>Fulvimarina</taxon>
    </lineage>
</organism>
<feature type="region of interest" description="Disordered" evidence="1">
    <location>
        <begin position="52"/>
        <end position="73"/>
    </location>
</feature>
<accession>Q0FZ65</accession>